<dbReference type="EMBL" id="MK890302">
    <property type="protein sequence ID" value="QDP16900.1"/>
    <property type="molecule type" value="Genomic_DNA"/>
</dbReference>
<dbReference type="InterPro" id="IPR010264">
    <property type="entry name" value="Self-incomp_S1"/>
</dbReference>
<accession>A0A1X9H9W9</accession>
<dbReference type="OrthoDB" id="1848419at2759"/>
<keyword evidence="7" id="KW-0812">Transmembrane</keyword>
<protein>
    <recommendedName>
        <fullName evidence="6">S-protein homolog</fullName>
    </recommendedName>
</protein>
<dbReference type="EMBL" id="KU180218">
    <property type="protein sequence ID" value="AND01232.1"/>
    <property type="molecule type" value="Genomic_DNA"/>
</dbReference>
<dbReference type="GO" id="GO:0060320">
    <property type="term" value="P:rejection of self pollen"/>
    <property type="evidence" value="ECO:0007669"/>
    <property type="project" value="UniProtKB-KW"/>
</dbReference>
<evidence type="ECO:0000313" key="9">
    <source>
        <dbReference type="EMBL" id="QDP16900.1"/>
    </source>
</evidence>
<reference evidence="9" key="2">
    <citation type="journal article" date="2019" name="New Phytol.">
        <title>The long and short of the S-locus in Turnera (Passifloraceae).</title>
        <authorList>
            <person name="Shore J.S."/>
            <person name="Hamam H.J."/>
            <person name="Chafe P.D.J."/>
            <person name="Labonne J.D.J."/>
            <person name="Henning P.M."/>
            <person name="McCubbin A.G."/>
        </authorList>
    </citation>
    <scope>NUCLEOTIDE SEQUENCE</scope>
</reference>
<dbReference type="PANTHER" id="PTHR31232">
    <property type="match status" value="1"/>
</dbReference>
<keyword evidence="4 6" id="KW-0964">Secreted</keyword>
<name>A0A1X9H9W9_9ROSI</name>
<keyword evidence="3 6" id="KW-0713">Self-incompatibility</keyword>
<reference evidence="8" key="1">
    <citation type="submission" date="2015-11" db="EMBL/GenBank/DDBJ databases">
        <title>Discovery of a gene unique to the short-styled form of distylous Turnera and Piriqueta: A male determinant of distyly?</title>
        <authorList>
            <person name="Chafe P.D.J."/>
            <person name="Harris D.L."/>
            <person name="Shore J.S."/>
        </authorList>
    </citation>
    <scope>NUCLEOTIDE SEQUENCE</scope>
    <source>
        <strain evidence="8">BRY</strain>
    </source>
</reference>
<evidence type="ECO:0000256" key="4">
    <source>
        <dbReference type="ARBA" id="ARBA00022525"/>
    </source>
</evidence>
<comment type="similarity">
    <text evidence="2 6">Belongs to the plant self-incompatibility (S1) protein family.</text>
</comment>
<organism evidence="8">
    <name type="scientific">Turnera subulata</name>
    <dbReference type="NCBI Taxonomy" id="218843"/>
    <lineage>
        <taxon>Eukaryota</taxon>
        <taxon>Viridiplantae</taxon>
        <taxon>Streptophyta</taxon>
        <taxon>Embryophyta</taxon>
        <taxon>Tracheophyta</taxon>
        <taxon>Spermatophyta</taxon>
        <taxon>Magnoliopsida</taxon>
        <taxon>eudicotyledons</taxon>
        <taxon>Gunneridae</taxon>
        <taxon>Pentapetalae</taxon>
        <taxon>rosids</taxon>
        <taxon>fabids</taxon>
        <taxon>Malpighiales</taxon>
        <taxon>Passifloraceae</taxon>
        <taxon>Turnera</taxon>
    </lineage>
</organism>
<dbReference type="PANTHER" id="PTHR31232:SF137">
    <property type="entry name" value="S-PROTEIN HOMOLOG"/>
    <property type="match status" value="1"/>
</dbReference>
<comment type="subcellular location">
    <subcellularLocation>
        <location evidence="1 6">Secreted</location>
    </subcellularLocation>
</comment>
<keyword evidence="5" id="KW-0732">Signal</keyword>
<proteinExistence type="inferred from homology"/>
<evidence type="ECO:0000256" key="1">
    <source>
        <dbReference type="ARBA" id="ARBA00004613"/>
    </source>
</evidence>
<keyword evidence="7" id="KW-1133">Transmembrane helix</keyword>
<dbReference type="AlphaFoldDB" id="A0A1X9H9W9"/>
<sequence>MSSPTGRELTIYLYLFSIIAVFPFLTSASSSLKFDLFGNMYRVHVINGFSSNDLPFLLHCWSSNDDLGHHSLYIGGDFNFHFGLRIIPPSTRFWCDMNRGPKYIPQVSVFEEDEVLHLCSHTQQCYWRGQDNGLYFCNDNSSYFKLYDWYIRKKER</sequence>
<evidence type="ECO:0000256" key="6">
    <source>
        <dbReference type="RuleBase" id="RU367044"/>
    </source>
</evidence>
<evidence type="ECO:0000256" key="2">
    <source>
        <dbReference type="ARBA" id="ARBA00005581"/>
    </source>
</evidence>
<evidence type="ECO:0000313" key="8">
    <source>
        <dbReference type="EMBL" id="AND01232.1"/>
    </source>
</evidence>
<keyword evidence="7" id="KW-0472">Membrane</keyword>
<feature type="transmembrane region" description="Helical" evidence="7">
    <location>
        <begin position="12"/>
        <end position="32"/>
    </location>
</feature>
<evidence type="ECO:0000256" key="7">
    <source>
        <dbReference type="SAM" id="Phobius"/>
    </source>
</evidence>
<dbReference type="Pfam" id="PF05938">
    <property type="entry name" value="Self-incomp_S1"/>
    <property type="match status" value="1"/>
</dbReference>
<dbReference type="GO" id="GO:0005576">
    <property type="term" value="C:extracellular region"/>
    <property type="evidence" value="ECO:0007669"/>
    <property type="project" value="UniProtKB-SubCell"/>
</dbReference>
<evidence type="ECO:0000256" key="3">
    <source>
        <dbReference type="ARBA" id="ARBA00022471"/>
    </source>
</evidence>
<evidence type="ECO:0000256" key="5">
    <source>
        <dbReference type="ARBA" id="ARBA00022729"/>
    </source>
</evidence>